<feature type="non-terminal residue" evidence="3">
    <location>
        <position position="97"/>
    </location>
</feature>
<dbReference type="EMBL" id="UINC01054655">
    <property type="protein sequence ID" value="SVB72622.1"/>
    <property type="molecule type" value="Genomic_DNA"/>
</dbReference>
<keyword evidence="1" id="KW-0479">Metal-binding</keyword>
<dbReference type="Gene3D" id="3.30.300.10">
    <property type="match status" value="1"/>
</dbReference>
<name>A0A382GCM2_9ZZZZ</name>
<dbReference type="Pfam" id="PF00438">
    <property type="entry name" value="S-AdoMet_synt_N"/>
    <property type="match status" value="1"/>
</dbReference>
<gene>
    <name evidence="3" type="ORF">METZ01_LOCUS225476</name>
</gene>
<evidence type="ECO:0000313" key="3">
    <source>
        <dbReference type="EMBL" id="SVB72622.1"/>
    </source>
</evidence>
<sequence>MKNIKVIETAEHVLPGHPDKLCDAAVDGIVEVMRQLDPRAQCGLEMACIFNQVYITGRIAASETAISTFKDQGGCKKYVKQAYSNAGYGEQRTGIQW</sequence>
<organism evidence="3">
    <name type="scientific">marine metagenome</name>
    <dbReference type="NCBI Taxonomy" id="408172"/>
    <lineage>
        <taxon>unclassified sequences</taxon>
        <taxon>metagenomes</taxon>
        <taxon>ecological metagenomes</taxon>
    </lineage>
</organism>
<dbReference type="InterPro" id="IPR022636">
    <property type="entry name" value="S-AdoMet_synthetase_sfam"/>
</dbReference>
<evidence type="ECO:0000259" key="2">
    <source>
        <dbReference type="Pfam" id="PF00438"/>
    </source>
</evidence>
<accession>A0A382GCM2</accession>
<proteinExistence type="predicted"/>
<protein>
    <recommendedName>
        <fullName evidence="2">S-adenosylmethionine synthetase N-terminal domain-containing protein</fullName>
    </recommendedName>
</protein>
<feature type="domain" description="S-adenosylmethionine synthetase N-terminal" evidence="2">
    <location>
        <begin position="7"/>
        <end position="96"/>
    </location>
</feature>
<dbReference type="GO" id="GO:0006556">
    <property type="term" value="P:S-adenosylmethionine biosynthetic process"/>
    <property type="evidence" value="ECO:0007669"/>
    <property type="project" value="InterPro"/>
</dbReference>
<dbReference type="SUPFAM" id="SSF55973">
    <property type="entry name" value="S-adenosylmethionine synthetase"/>
    <property type="match status" value="1"/>
</dbReference>
<dbReference type="GO" id="GO:0046872">
    <property type="term" value="F:metal ion binding"/>
    <property type="evidence" value="ECO:0007669"/>
    <property type="project" value="UniProtKB-KW"/>
</dbReference>
<dbReference type="InterPro" id="IPR022628">
    <property type="entry name" value="S-AdoMet_synt_N"/>
</dbReference>
<reference evidence="3" key="1">
    <citation type="submission" date="2018-05" db="EMBL/GenBank/DDBJ databases">
        <authorList>
            <person name="Lanie J.A."/>
            <person name="Ng W.-L."/>
            <person name="Kazmierczak K.M."/>
            <person name="Andrzejewski T.M."/>
            <person name="Davidsen T.M."/>
            <person name="Wayne K.J."/>
            <person name="Tettelin H."/>
            <person name="Glass J.I."/>
            <person name="Rusch D."/>
            <person name="Podicherti R."/>
            <person name="Tsui H.-C.T."/>
            <person name="Winkler M.E."/>
        </authorList>
    </citation>
    <scope>NUCLEOTIDE SEQUENCE</scope>
</reference>
<evidence type="ECO:0000256" key="1">
    <source>
        <dbReference type="ARBA" id="ARBA00022723"/>
    </source>
</evidence>
<dbReference type="GO" id="GO:0004478">
    <property type="term" value="F:methionine adenosyltransferase activity"/>
    <property type="evidence" value="ECO:0007669"/>
    <property type="project" value="InterPro"/>
</dbReference>
<dbReference type="AlphaFoldDB" id="A0A382GCM2"/>